<accession>A0A6P3VY87</accession>
<feature type="region of interest" description="Disordered" evidence="2">
    <location>
        <begin position="357"/>
        <end position="392"/>
    </location>
</feature>
<dbReference type="InterPro" id="IPR050357">
    <property type="entry name" value="Arrestin_domain-protein"/>
</dbReference>
<evidence type="ECO:0000256" key="1">
    <source>
        <dbReference type="ARBA" id="ARBA00005298"/>
    </source>
</evidence>
<dbReference type="SUPFAM" id="SSF81296">
    <property type="entry name" value="E set domains"/>
    <property type="match status" value="2"/>
</dbReference>
<dbReference type="Gene3D" id="2.60.40.640">
    <property type="match status" value="2"/>
</dbReference>
<name>A0A6P3VY87_CLUHA</name>
<dbReference type="GeneID" id="105901096"/>
<evidence type="ECO:0000256" key="2">
    <source>
        <dbReference type="SAM" id="MobiDB-lite"/>
    </source>
</evidence>
<feature type="domain" description="Arrestin C-terminal-like" evidence="3">
    <location>
        <begin position="223"/>
        <end position="351"/>
    </location>
</feature>
<dbReference type="Pfam" id="PF00339">
    <property type="entry name" value="Arrestin_N"/>
    <property type="match status" value="1"/>
</dbReference>
<dbReference type="InterPro" id="IPR011022">
    <property type="entry name" value="Arrestin_C-like"/>
</dbReference>
<evidence type="ECO:0000313" key="5">
    <source>
        <dbReference type="RefSeq" id="XP_012683943.2"/>
    </source>
</evidence>
<dbReference type="GO" id="GO:0015031">
    <property type="term" value="P:protein transport"/>
    <property type="evidence" value="ECO:0007669"/>
    <property type="project" value="TreeGrafter"/>
</dbReference>
<evidence type="ECO:0000313" key="4">
    <source>
        <dbReference type="Proteomes" id="UP000515152"/>
    </source>
</evidence>
<dbReference type="GO" id="GO:0005737">
    <property type="term" value="C:cytoplasm"/>
    <property type="evidence" value="ECO:0007669"/>
    <property type="project" value="TreeGrafter"/>
</dbReference>
<dbReference type="Proteomes" id="UP000515152">
    <property type="component" value="Chromosome 7"/>
</dbReference>
<dbReference type="InterPro" id="IPR011021">
    <property type="entry name" value="Arrestin-like_N"/>
</dbReference>
<dbReference type="InterPro" id="IPR014756">
    <property type="entry name" value="Ig_E-set"/>
</dbReference>
<protein>
    <submittedName>
        <fullName evidence="5">Arrestin domain-containing protein 3-like</fullName>
    </submittedName>
</protein>
<dbReference type="Pfam" id="PF02752">
    <property type="entry name" value="Arrestin_C"/>
    <property type="match status" value="1"/>
</dbReference>
<dbReference type="PANTHER" id="PTHR11188:SF135">
    <property type="entry name" value="ARRESTIN DOMAIN CONTAINING 3-LIKE-RELATED"/>
    <property type="match status" value="1"/>
</dbReference>
<gene>
    <name evidence="5" type="primary">LOC105901096</name>
</gene>
<dbReference type="KEGG" id="char:105901096"/>
<dbReference type="OrthoDB" id="2333384at2759"/>
<dbReference type="PANTHER" id="PTHR11188">
    <property type="entry name" value="ARRESTIN DOMAIN CONTAINING PROTEIN"/>
    <property type="match status" value="1"/>
</dbReference>
<evidence type="ECO:0000259" key="3">
    <source>
        <dbReference type="SMART" id="SM01017"/>
    </source>
</evidence>
<reference evidence="5" key="1">
    <citation type="submission" date="2025-08" db="UniProtKB">
        <authorList>
            <consortium name="RefSeq"/>
        </authorList>
    </citation>
    <scope>IDENTIFICATION</scope>
</reference>
<keyword evidence="4" id="KW-1185">Reference proteome</keyword>
<sequence length="392" mass="43529">MVFMVGELFQEVHDIKLSPLYTLLYSSRAAICNIANMPSAIKSISVTYDAINEDNTFSSGDRISGRVTLDIAKETKIKSFTVKAKGKASVLWSEHYGSVTIVYSDKETYFKSEHFFIQEKKSNEGDGFSLLQDQSQETYSDVVLPGCHVYPFTFQIPPQDMPSSFKGETGKVIFFLEAKLSRSMLLSTKDKTEFTFVSRTDMHVPDMKAAQFGTTEKNLRFLNSGSISVGASIDSMKYYTGDELKITAEIQNNSSRAIKPKYCLYQKQSYFALKNRRVHTKDIVKEEGEPIEPSTNETVSLSMSIPSDITPSILDSSRILKVEYRLKVYLDIKYSRNPAIKLPLVILAPPQMAGAATGAATSDALERTEPPPPYSAYSLYPSPLGPSGSTSA</sequence>
<dbReference type="GO" id="GO:0005886">
    <property type="term" value="C:plasma membrane"/>
    <property type="evidence" value="ECO:0007669"/>
    <property type="project" value="TreeGrafter"/>
</dbReference>
<dbReference type="InterPro" id="IPR014752">
    <property type="entry name" value="Arrestin-like_C"/>
</dbReference>
<dbReference type="AlphaFoldDB" id="A0A6P3VY87"/>
<dbReference type="RefSeq" id="XP_012683943.2">
    <property type="nucleotide sequence ID" value="XM_012828489.3"/>
</dbReference>
<dbReference type="GO" id="GO:0007399">
    <property type="term" value="P:nervous system development"/>
    <property type="evidence" value="ECO:0007669"/>
    <property type="project" value="UniProtKB-ARBA"/>
</dbReference>
<organism evidence="4 5">
    <name type="scientific">Clupea harengus</name>
    <name type="common">Atlantic herring</name>
    <dbReference type="NCBI Taxonomy" id="7950"/>
    <lineage>
        <taxon>Eukaryota</taxon>
        <taxon>Metazoa</taxon>
        <taxon>Chordata</taxon>
        <taxon>Craniata</taxon>
        <taxon>Vertebrata</taxon>
        <taxon>Euteleostomi</taxon>
        <taxon>Actinopterygii</taxon>
        <taxon>Neopterygii</taxon>
        <taxon>Teleostei</taxon>
        <taxon>Clupei</taxon>
        <taxon>Clupeiformes</taxon>
        <taxon>Clupeoidei</taxon>
        <taxon>Clupeidae</taxon>
        <taxon>Clupea</taxon>
    </lineage>
</organism>
<comment type="similarity">
    <text evidence="1">Belongs to the arrestin family.</text>
</comment>
<dbReference type="SMART" id="SM01017">
    <property type="entry name" value="Arrestin_C"/>
    <property type="match status" value="1"/>
</dbReference>
<proteinExistence type="inferred from homology"/>
<feature type="compositionally biased region" description="Low complexity" evidence="2">
    <location>
        <begin position="375"/>
        <end position="392"/>
    </location>
</feature>